<dbReference type="Proteomes" id="UP000248423">
    <property type="component" value="Unassembled WGS sequence"/>
</dbReference>
<proteinExistence type="predicted"/>
<name>A0A319EM18_ASPSB</name>
<protein>
    <submittedName>
        <fullName evidence="2">Uncharacterized protein</fullName>
    </submittedName>
</protein>
<organism evidence="2 3">
    <name type="scientific">Aspergillus sclerotiicarbonarius (strain CBS 121057 / IBT 28362)</name>
    <dbReference type="NCBI Taxonomy" id="1448318"/>
    <lineage>
        <taxon>Eukaryota</taxon>
        <taxon>Fungi</taxon>
        <taxon>Dikarya</taxon>
        <taxon>Ascomycota</taxon>
        <taxon>Pezizomycotina</taxon>
        <taxon>Eurotiomycetes</taxon>
        <taxon>Eurotiomycetidae</taxon>
        <taxon>Eurotiales</taxon>
        <taxon>Aspergillaceae</taxon>
        <taxon>Aspergillus</taxon>
        <taxon>Aspergillus subgen. Circumdati</taxon>
    </lineage>
</organism>
<accession>A0A319EM18</accession>
<sequence length="174" mass="19989">MCWQFRSEALNPQHRPSTVARPCIVHSRDRASRVNPRRANRLASYLGRQRYRLFRTPIYHIICMLVLSLDQESSDNGKNTHAAIGYTNNEAGPEDCSSSSGDTSPYHAPDANMHTYQPHTSQDIRTRPTRKSICHSSARRVCRRRIFCRNPWTDSRRGRSKGMKPVCSHMLHLG</sequence>
<dbReference type="VEuPathDB" id="FungiDB:BO78DRAFT_61055"/>
<evidence type="ECO:0000313" key="3">
    <source>
        <dbReference type="Proteomes" id="UP000248423"/>
    </source>
</evidence>
<reference evidence="2 3" key="1">
    <citation type="submission" date="2018-02" db="EMBL/GenBank/DDBJ databases">
        <title>The genomes of Aspergillus section Nigri reveals drivers in fungal speciation.</title>
        <authorList>
            <consortium name="DOE Joint Genome Institute"/>
            <person name="Vesth T.C."/>
            <person name="Nybo J."/>
            <person name="Theobald S."/>
            <person name="Brandl J."/>
            <person name="Frisvad J.C."/>
            <person name="Nielsen K.F."/>
            <person name="Lyhne E.K."/>
            <person name="Kogle M.E."/>
            <person name="Kuo A."/>
            <person name="Riley R."/>
            <person name="Clum A."/>
            <person name="Nolan M."/>
            <person name="Lipzen A."/>
            <person name="Salamov A."/>
            <person name="Henrissat B."/>
            <person name="Wiebenga A."/>
            <person name="De vries R.P."/>
            <person name="Grigoriev I.V."/>
            <person name="Mortensen U.H."/>
            <person name="Andersen M.R."/>
            <person name="Baker S.E."/>
        </authorList>
    </citation>
    <scope>NUCLEOTIDE SEQUENCE [LARGE SCALE GENOMIC DNA]</scope>
    <source>
        <strain evidence="2 3">CBS 121057</strain>
    </source>
</reference>
<feature type="compositionally biased region" description="Polar residues" evidence="1">
    <location>
        <begin position="86"/>
        <end position="103"/>
    </location>
</feature>
<feature type="compositionally biased region" description="Polar residues" evidence="1">
    <location>
        <begin position="114"/>
        <end position="123"/>
    </location>
</feature>
<evidence type="ECO:0000313" key="2">
    <source>
        <dbReference type="EMBL" id="PYI08695.1"/>
    </source>
</evidence>
<dbReference type="EMBL" id="KZ826333">
    <property type="protein sequence ID" value="PYI08695.1"/>
    <property type="molecule type" value="Genomic_DNA"/>
</dbReference>
<dbReference type="AlphaFoldDB" id="A0A319EM18"/>
<gene>
    <name evidence="2" type="ORF">BO78DRAFT_61055</name>
</gene>
<evidence type="ECO:0000256" key="1">
    <source>
        <dbReference type="SAM" id="MobiDB-lite"/>
    </source>
</evidence>
<keyword evidence="3" id="KW-1185">Reference proteome</keyword>
<feature type="region of interest" description="Disordered" evidence="1">
    <location>
        <begin position="74"/>
        <end position="130"/>
    </location>
</feature>